<evidence type="ECO:0000256" key="3">
    <source>
        <dbReference type="ARBA" id="ARBA00022989"/>
    </source>
</evidence>
<name>A0A854QK80_CRYNE</name>
<feature type="transmembrane region" description="Helical" evidence="6">
    <location>
        <begin position="6"/>
        <end position="30"/>
    </location>
</feature>
<dbReference type="SUPFAM" id="SSF81321">
    <property type="entry name" value="Family A G protein-coupled receptor-like"/>
    <property type="match status" value="1"/>
</dbReference>
<dbReference type="Pfam" id="PF00001">
    <property type="entry name" value="7tm_1"/>
    <property type="match status" value="1"/>
</dbReference>
<dbReference type="Gene3D" id="1.20.1070.10">
    <property type="entry name" value="Rhodopsin 7-helix transmembrane proteins"/>
    <property type="match status" value="1"/>
</dbReference>
<reference evidence="8 9" key="1">
    <citation type="submission" date="2017-06" db="EMBL/GenBank/DDBJ databases">
        <title>Global population genomics of the pathogenic fungus Cryptococcus neoformans var. grubii.</title>
        <authorList>
            <person name="Cuomo C."/>
            <person name="Litvintseva A."/>
            <person name="Chen Y."/>
            <person name="Young S."/>
            <person name="Zeng Q."/>
            <person name="Chapman S."/>
            <person name="Gujja S."/>
            <person name="Saif S."/>
            <person name="Birren B."/>
        </authorList>
    </citation>
    <scope>NUCLEOTIDE SEQUENCE [LARGE SCALE GENOMIC DNA]</scope>
    <source>
        <strain evidence="8 9">Tu259-1</strain>
    </source>
</reference>
<sequence>MPPYPLIYAIGGIVISAITLTSASCLLLLLHRHGKGKLRVRLLVGIVISDLLLGVVILPPDAMYLADRKLVTGSAGCNAQAFILITILFTQHLWTLAMAVSTFLLLRHPLSRVTFLLERYSWAITPVIWGVSILHAGLWYHYVGYANTGCLCYYGTRSTRVGLDRDICQFVPRALVFLVIIILYSRLFTFLRRPDTIQLSCHSTPKTSSIDFRPGQSVVRQPIAKLGKLSFTPSSSSPQGPKKEVNPEAPWEAMEFIQVGNVDLLAPAAMPTRTFADDCAARPPTASFFKAFEAGSSSTIAPSSKTEYPSGNVQLPYDGNTSISPSSPIGSSGVEVSQTSTAVASASCKIDPPLLESERKLAGLEKGDEEEEEEVGKEDEGPEEQQGQTLKEFFAEHRVSAAELGAVGKCNGQQRSAASYFNRQASLLMLYFPIAYMAVFSVSLVRLVYDMANTGSNPVLNIISHWMVLSVGIIDGLVYGIAEFMVKRKVRRKMPEHL</sequence>
<dbReference type="PROSITE" id="PS50262">
    <property type="entry name" value="G_PROTEIN_RECEP_F1_2"/>
    <property type="match status" value="1"/>
</dbReference>
<evidence type="ECO:0000256" key="2">
    <source>
        <dbReference type="ARBA" id="ARBA00022692"/>
    </source>
</evidence>
<dbReference type="InterPro" id="IPR000276">
    <property type="entry name" value="GPCR_Rhodpsn"/>
</dbReference>
<comment type="caution">
    <text evidence="8">The sequence shown here is derived from an EMBL/GenBank/DDBJ whole genome shotgun (WGS) entry which is preliminary data.</text>
</comment>
<gene>
    <name evidence="8" type="ORF">C361_02702</name>
</gene>
<proteinExistence type="predicted"/>
<feature type="region of interest" description="Disordered" evidence="5">
    <location>
        <begin position="299"/>
        <end position="335"/>
    </location>
</feature>
<evidence type="ECO:0000313" key="8">
    <source>
        <dbReference type="EMBL" id="OXG24153.1"/>
    </source>
</evidence>
<keyword evidence="4 6" id="KW-0472">Membrane</keyword>
<feature type="transmembrane region" description="Helical" evidence="6">
    <location>
        <begin position="120"/>
        <end position="140"/>
    </location>
</feature>
<feature type="transmembrane region" description="Helical" evidence="6">
    <location>
        <begin position="79"/>
        <end position="108"/>
    </location>
</feature>
<feature type="transmembrane region" description="Helical" evidence="6">
    <location>
        <begin position="42"/>
        <end position="59"/>
    </location>
</feature>
<feature type="compositionally biased region" description="Polar residues" evidence="5">
    <location>
        <begin position="299"/>
        <end position="313"/>
    </location>
</feature>
<dbReference type="EMBL" id="AMKT01000034">
    <property type="protein sequence ID" value="OXG24153.1"/>
    <property type="molecule type" value="Genomic_DNA"/>
</dbReference>
<protein>
    <recommendedName>
        <fullName evidence="7">G-protein coupled receptors family 1 profile domain-containing protein</fullName>
    </recommendedName>
</protein>
<feature type="transmembrane region" description="Helical" evidence="6">
    <location>
        <begin position="425"/>
        <end position="445"/>
    </location>
</feature>
<feature type="region of interest" description="Disordered" evidence="5">
    <location>
        <begin position="362"/>
        <end position="387"/>
    </location>
</feature>
<feature type="domain" description="G-protein coupled receptors family 1 profile" evidence="7">
    <location>
        <begin position="21"/>
        <end position="193"/>
    </location>
</feature>
<dbReference type="CDD" id="cd00637">
    <property type="entry name" value="7tm_classA_rhodopsin-like"/>
    <property type="match status" value="1"/>
</dbReference>
<feature type="transmembrane region" description="Helical" evidence="6">
    <location>
        <begin position="170"/>
        <end position="189"/>
    </location>
</feature>
<feature type="compositionally biased region" description="Low complexity" evidence="5">
    <location>
        <begin position="322"/>
        <end position="335"/>
    </location>
</feature>
<keyword evidence="3 6" id="KW-1133">Transmembrane helix</keyword>
<dbReference type="InterPro" id="IPR017452">
    <property type="entry name" value="GPCR_Rhodpsn_7TM"/>
</dbReference>
<dbReference type="GO" id="GO:0007189">
    <property type="term" value="P:adenylate cyclase-activating G protein-coupled receptor signaling pathway"/>
    <property type="evidence" value="ECO:0007669"/>
    <property type="project" value="TreeGrafter"/>
</dbReference>
<dbReference type="OrthoDB" id="100006at2759"/>
<evidence type="ECO:0000256" key="1">
    <source>
        <dbReference type="ARBA" id="ARBA00004141"/>
    </source>
</evidence>
<evidence type="ECO:0000313" key="9">
    <source>
        <dbReference type="Proteomes" id="UP000199727"/>
    </source>
</evidence>
<dbReference type="AlphaFoldDB" id="A0A854QK80"/>
<dbReference type="Proteomes" id="UP000199727">
    <property type="component" value="Unassembled WGS sequence"/>
</dbReference>
<dbReference type="PANTHER" id="PTHR23112">
    <property type="entry name" value="G PROTEIN-COUPLED RECEPTOR 157-RELATED"/>
    <property type="match status" value="1"/>
</dbReference>
<feature type="compositionally biased region" description="Acidic residues" evidence="5">
    <location>
        <begin position="367"/>
        <end position="383"/>
    </location>
</feature>
<evidence type="ECO:0000256" key="5">
    <source>
        <dbReference type="SAM" id="MobiDB-lite"/>
    </source>
</evidence>
<keyword evidence="2 6" id="KW-0812">Transmembrane</keyword>
<dbReference type="PANTHER" id="PTHR23112:SF0">
    <property type="entry name" value="TRANSMEMBRANE PROTEIN 116"/>
    <property type="match status" value="1"/>
</dbReference>
<dbReference type="GO" id="GO:0004930">
    <property type="term" value="F:G protein-coupled receptor activity"/>
    <property type="evidence" value="ECO:0007669"/>
    <property type="project" value="InterPro"/>
</dbReference>
<evidence type="ECO:0000256" key="4">
    <source>
        <dbReference type="ARBA" id="ARBA00023136"/>
    </source>
</evidence>
<evidence type="ECO:0000259" key="7">
    <source>
        <dbReference type="PROSITE" id="PS50262"/>
    </source>
</evidence>
<feature type="transmembrane region" description="Helical" evidence="6">
    <location>
        <begin position="465"/>
        <end position="486"/>
    </location>
</feature>
<accession>A0A854QK80</accession>
<organism evidence="8 9">
    <name type="scientific">Cryptococcus neoformans Tu259-1</name>
    <dbReference type="NCBI Taxonomy" id="1230072"/>
    <lineage>
        <taxon>Eukaryota</taxon>
        <taxon>Fungi</taxon>
        <taxon>Dikarya</taxon>
        <taxon>Basidiomycota</taxon>
        <taxon>Agaricomycotina</taxon>
        <taxon>Tremellomycetes</taxon>
        <taxon>Tremellales</taxon>
        <taxon>Cryptococcaceae</taxon>
        <taxon>Cryptococcus</taxon>
        <taxon>Cryptococcus neoformans species complex</taxon>
    </lineage>
</organism>
<dbReference type="GO" id="GO:0005886">
    <property type="term" value="C:plasma membrane"/>
    <property type="evidence" value="ECO:0007669"/>
    <property type="project" value="TreeGrafter"/>
</dbReference>
<evidence type="ECO:0000256" key="6">
    <source>
        <dbReference type="SAM" id="Phobius"/>
    </source>
</evidence>
<comment type="subcellular location">
    <subcellularLocation>
        <location evidence="1">Membrane</location>
        <topology evidence="1">Multi-pass membrane protein</topology>
    </subcellularLocation>
</comment>